<organism evidence="8 9">
    <name type="scientific">Petrotoga mobilis (strain DSM 10674 / SJ95)</name>
    <dbReference type="NCBI Taxonomy" id="403833"/>
    <lineage>
        <taxon>Bacteria</taxon>
        <taxon>Thermotogati</taxon>
        <taxon>Thermotogota</taxon>
        <taxon>Thermotogae</taxon>
        <taxon>Petrotogales</taxon>
        <taxon>Petrotogaceae</taxon>
        <taxon>Petrotoga</taxon>
    </lineage>
</organism>
<dbReference type="PANTHER" id="PTHR30389:SF17">
    <property type="entry name" value="L(+)-TARTRATE DEHYDRATASE SUBUNIT ALPHA-RELATED"/>
    <property type="match status" value="1"/>
</dbReference>
<feature type="domain" description="Fe-S hydro-lyase tartrate dehydratase alpha-type catalytic" evidence="7">
    <location>
        <begin position="75"/>
        <end position="304"/>
    </location>
</feature>
<dbReference type="Pfam" id="PF05681">
    <property type="entry name" value="Fumerase"/>
    <property type="match status" value="1"/>
</dbReference>
<name>A9BJT0_PETMO</name>
<keyword evidence="3" id="KW-0479">Metal-binding</keyword>
<dbReference type="HOGENOM" id="CLU_041245_0_0_0"/>
<keyword evidence="2" id="KW-0004">4Fe-4S</keyword>
<dbReference type="eggNOG" id="COG1951">
    <property type="taxonomic scope" value="Bacteria"/>
</dbReference>
<evidence type="ECO:0000259" key="7">
    <source>
        <dbReference type="Pfam" id="PF05681"/>
    </source>
</evidence>
<proteinExistence type="inferred from homology"/>
<dbReference type="Proteomes" id="UP000000789">
    <property type="component" value="Chromosome"/>
</dbReference>
<protein>
    <submittedName>
        <fullName evidence="8">Hydro-lyase, Fe-S type, tartrate/fumarate subfamily, alpha subunit</fullName>
    </submittedName>
</protein>
<keyword evidence="6" id="KW-0456">Lyase</keyword>
<keyword evidence="9" id="KW-1185">Reference proteome</keyword>
<evidence type="ECO:0000256" key="3">
    <source>
        <dbReference type="ARBA" id="ARBA00022723"/>
    </source>
</evidence>
<dbReference type="GO" id="GO:0016829">
    <property type="term" value="F:lyase activity"/>
    <property type="evidence" value="ECO:0007669"/>
    <property type="project" value="UniProtKB-KW"/>
</dbReference>
<dbReference type="InterPro" id="IPR004646">
    <property type="entry name" value="Fe-S_hydro-lyase_TtdA-typ_cat"/>
</dbReference>
<dbReference type="GO" id="GO:0051539">
    <property type="term" value="F:4 iron, 4 sulfur cluster binding"/>
    <property type="evidence" value="ECO:0007669"/>
    <property type="project" value="UniProtKB-KW"/>
</dbReference>
<evidence type="ECO:0000256" key="4">
    <source>
        <dbReference type="ARBA" id="ARBA00023004"/>
    </source>
</evidence>
<dbReference type="GO" id="GO:0046872">
    <property type="term" value="F:metal ion binding"/>
    <property type="evidence" value="ECO:0007669"/>
    <property type="project" value="UniProtKB-KW"/>
</dbReference>
<reference evidence="8" key="1">
    <citation type="submission" date="2007-11" db="EMBL/GenBank/DDBJ databases">
        <title>Complete sequence of Petroga mobilis SJ95.</title>
        <authorList>
            <consortium name="US DOE Joint Genome Institute"/>
            <person name="Copeland A."/>
            <person name="Lucas S."/>
            <person name="Lapidus A."/>
            <person name="Barry K."/>
            <person name="Glavina del Rio T."/>
            <person name="Dalin E."/>
            <person name="Tice H."/>
            <person name="Pitluck S."/>
            <person name="Meincke L."/>
            <person name="Brettin T."/>
            <person name="Bruce D."/>
            <person name="Detter J.C."/>
            <person name="Han C."/>
            <person name="Kuske C.R."/>
            <person name="Schmutz J."/>
            <person name="Larimer F."/>
            <person name="Land M."/>
            <person name="Hauser L."/>
            <person name="Kyrpides N."/>
            <person name="Mikhailova N."/>
            <person name="Noll K."/>
            <person name="Richardson P."/>
        </authorList>
    </citation>
    <scope>NUCLEOTIDE SEQUENCE [LARGE SCALE GENOMIC DNA]</scope>
    <source>
        <strain evidence="8">SJ95</strain>
    </source>
</reference>
<evidence type="ECO:0000256" key="5">
    <source>
        <dbReference type="ARBA" id="ARBA00023014"/>
    </source>
</evidence>
<dbReference type="STRING" id="403833.Pmob_0951"/>
<comment type="similarity">
    <text evidence="1">Belongs to the class-I fumarase family.</text>
</comment>
<sequence length="309" mass="34560">MLKFQQDGKIVDKIEALEIKQLELLKTVIHCKKEIGMIYKREIFEKLSNHIVQANETINPEVKAYIDGYSGPFSQALKENYKIAEAEKLPLCQDTGIVEFFVFLGNEVVLEEPIFTTLNEVVEKVYAENPFRFSVVNDPLFERKNTKNNTPPVVHIFQISGKSLEIKFLVKGGGSENLSALFMLKPSIRAQELKDVIIGHVKENGAKGCPPLHVGIGIGGTSDKAMILSKLALTKSFKERNQNPTYADFEEELLKDLNTLNIGFQGLKEGVSVFSVHIEYAPTHIATLPVGVSLDCYLCRKGVVKFESK</sequence>
<keyword evidence="4" id="KW-0408">Iron</keyword>
<dbReference type="AlphaFoldDB" id="A9BJT0"/>
<dbReference type="PANTHER" id="PTHR30389">
    <property type="entry name" value="FUMARATE HYDRATASE-RELATED"/>
    <property type="match status" value="1"/>
</dbReference>
<evidence type="ECO:0000256" key="6">
    <source>
        <dbReference type="ARBA" id="ARBA00023239"/>
    </source>
</evidence>
<dbReference type="EMBL" id="CP000879">
    <property type="protein sequence ID" value="ABX31673.1"/>
    <property type="molecule type" value="Genomic_DNA"/>
</dbReference>
<evidence type="ECO:0000256" key="1">
    <source>
        <dbReference type="ARBA" id="ARBA00008876"/>
    </source>
</evidence>
<dbReference type="NCBIfam" id="TIGR00722">
    <property type="entry name" value="ttdA_fumA_fumB"/>
    <property type="match status" value="1"/>
</dbReference>
<evidence type="ECO:0000313" key="8">
    <source>
        <dbReference type="EMBL" id="ABX31673.1"/>
    </source>
</evidence>
<accession>A9BJT0</accession>
<gene>
    <name evidence="8" type="ordered locus">Pmob_0951</name>
</gene>
<keyword evidence="5" id="KW-0411">Iron-sulfur</keyword>
<dbReference type="InterPro" id="IPR051208">
    <property type="entry name" value="Class-I_Fumarase/Tartrate_DH"/>
</dbReference>
<evidence type="ECO:0000256" key="2">
    <source>
        <dbReference type="ARBA" id="ARBA00022485"/>
    </source>
</evidence>
<evidence type="ECO:0000313" key="9">
    <source>
        <dbReference type="Proteomes" id="UP000000789"/>
    </source>
</evidence>
<dbReference type="KEGG" id="pmo:Pmob_0951"/>